<keyword evidence="4" id="KW-0547">Nucleotide-binding</keyword>
<reference evidence="8" key="1">
    <citation type="submission" date="2009-08" db="EMBL/GenBank/DDBJ databases">
        <title>Annotation of Salpingoeca rosetta.</title>
        <authorList>
            <consortium name="The Broad Institute Genome Sequencing Platform"/>
            <person name="Russ C."/>
            <person name="Cuomo C."/>
            <person name="Burger G."/>
            <person name="Gray M.W."/>
            <person name="Holland P.W.H."/>
            <person name="King N."/>
            <person name="Lang F.B.F."/>
            <person name="Roger A.J."/>
            <person name="Ruiz-Trillo I."/>
            <person name="Young S.K."/>
            <person name="Zeng Q."/>
            <person name="Gargeya S."/>
            <person name="Alvarado L."/>
            <person name="Berlin A."/>
            <person name="Chapman S.B."/>
            <person name="Chen Z."/>
            <person name="Freedman E."/>
            <person name="Gellesch M."/>
            <person name="Goldberg J."/>
            <person name="Griggs A."/>
            <person name="Gujja S."/>
            <person name="Heilman E."/>
            <person name="Heiman D."/>
            <person name="Howarth C."/>
            <person name="Mehta T."/>
            <person name="Neiman D."/>
            <person name="Pearson M."/>
            <person name="Roberts A."/>
            <person name="Saif S."/>
            <person name="Shea T."/>
            <person name="Shenoy N."/>
            <person name="Sisk P."/>
            <person name="Stolte C."/>
            <person name="Sykes S."/>
            <person name="White J."/>
            <person name="Yandava C."/>
            <person name="Haas B."/>
            <person name="Nusbaum C."/>
            <person name="Birren B."/>
        </authorList>
    </citation>
    <scope>NUCLEOTIDE SEQUENCE [LARGE SCALE GENOMIC DNA]</scope>
    <source>
        <strain evidence="8">ATCC 50818</strain>
    </source>
</reference>
<dbReference type="InterPro" id="IPR036188">
    <property type="entry name" value="FAD/NAD-bd_sf"/>
</dbReference>
<dbReference type="SUPFAM" id="SSF55424">
    <property type="entry name" value="FAD/NAD-linked reductases, dimerisation (C-terminal) domain"/>
    <property type="match status" value="1"/>
</dbReference>
<sequence length="482" mass="52072">MEEPVEEFSVVIIGAGSGGLTAADFAAHLGAKTALVEANRLGGDCTWTGCVPSKALIKVAKVAHTVRHAADYGIEGVPDPASVKADMKQVHDRVHAIINKVYEQESPEVWEKRGVRVFMGKAEFIDDHQLRIHSSDGAGDVVIRGDRFVVCTGARPSVPPVIAESGVDFHTYETIFNVTELPPSLLVIGGGPIGCELGQAFARFGSRVTILSRRILAKEDDDARAVMARVFAEEGIEHISAHVSKVENTESGQIKVTADDGSEIVVDSLLVAAGRAPVVESLNLPAARVEFSADGIDTNQYLQTSRKHIYAAGDCAGSEQFTHYAGWQAFMAVRNFILPSHSRGKSHIVPRCTFTDPEVASVGMTEKEFTDTYGAKGRVFKWPLSKIDRAVTEGEETAGFYKIMFTPDNKLRGACFVCQRAGELVNEIALCMANDIKVPDLGKAMHNYPSFGVGLQQMCADVAVEGLLTGLTGRIVNWLKRT</sequence>
<dbReference type="InterPro" id="IPR023753">
    <property type="entry name" value="FAD/NAD-binding_dom"/>
</dbReference>
<dbReference type="PANTHER" id="PTHR43014">
    <property type="entry name" value="MERCURIC REDUCTASE"/>
    <property type="match status" value="1"/>
</dbReference>
<gene>
    <name evidence="8" type="ORF">PTSG_11256</name>
</gene>
<dbReference type="InterPro" id="IPR004099">
    <property type="entry name" value="Pyr_nucl-diS_OxRdtase_dimer"/>
</dbReference>
<feature type="binding site" evidence="4">
    <location>
        <position position="314"/>
    </location>
    <ligand>
        <name>FAD</name>
        <dbReference type="ChEBI" id="CHEBI:57692"/>
    </ligand>
</feature>
<dbReference type="AlphaFoldDB" id="F2USV9"/>
<dbReference type="PIRSF" id="PIRSF000350">
    <property type="entry name" value="Mercury_reductase_MerA"/>
    <property type="match status" value="1"/>
</dbReference>
<keyword evidence="2" id="KW-0285">Flavoprotein</keyword>
<dbReference type="GO" id="GO:0050660">
    <property type="term" value="F:flavin adenine dinucleotide binding"/>
    <property type="evidence" value="ECO:0007669"/>
    <property type="project" value="TreeGrafter"/>
</dbReference>
<dbReference type="GO" id="GO:0003955">
    <property type="term" value="F:NAD(P)H dehydrogenase (quinone) activity"/>
    <property type="evidence" value="ECO:0007669"/>
    <property type="project" value="TreeGrafter"/>
</dbReference>
<dbReference type="GeneID" id="16068276"/>
<dbReference type="STRING" id="946362.F2USV9"/>
<organism evidence="9">
    <name type="scientific">Salpingoeca rosetta (strain ATCC 50818 / BSB-021)</name>
    <dbReference type="NCBI Taxonomy" id="946362"/>
    <lineage>
        <taxon>Eukaryota</taxon>
        <taxon>Choanoflagellata</taxon>
        <taxon>Craspedida</taxon>
        <taxon>Salpingoecidae</taxon>
        <taxon>Salpingoeca</taxon>
    </lineage>
</organism>
<dbReference type="Gene3D" id="3.50.50.60">
    <property type="entry name" value="FAD/NAD(P)-binding domain"/>
    <property type="match status" value="2"/>
</dbReference>
<keyword evidence="4" id="KW-0520">NAD</keyword>
<dbReference type="OrthoDB" id="361797at2759"/>
<evidence type="ECO:0000256" key="5">
    <source>
        <dbReference type="PIRSR" id="PIRSR000350-4"/>
    </source>
</evidence>
<protein>
    <recommendedName>
        <fullName evidence="10">Mercuric reductase</fullName>
    </recommendedName>
</protein>
<evidence type="ECO:0000256" key="4">
    <source>
        <dbReference type="PIRSR" id="PIRSR000350-3"/>
    </source>
</evidence>
<evidence type="ECO:0000256" key="1">
    <source>
        <dbReference type="ARBA" id="ARBA00007532"/>
    </source>
</evidence>
<dbReference type="InterPro" id="IPR001100">
    <property type="entry name" value="Pyr_nuc-diS_OxRdtase"/>
</dbReference>
<feature type="domain" description="FAD/NAD(P)-binding" evidence="7">
    <location>
        <begin position="9"/>
        <end position="329"/>
    </location>
</feature>
<comment type="similarity">
    <text evidence="1">Belongs to the class-I pyridine nucleotide-disulfide oxidoreductase family.</text>
</comment>
<dbReference type="PRINTS" id="PR00411">
    <property type="entry name" value="PNDRDTASEI"/>
</dbReference>
<dbReference type="EMBL" id="GL832996">
    <property type="protein sequence ID" value="EGD81218.1"/>
    <property type="molecule type" value="Genomic_DNA"/>
</dbReference>
<comment type="cofactor">
    <cofactor evidence="4">
        <name>FAD</name>
        <dbReference type="ChEBI" id="CHEBI:57692"/>
    </cofactor>
    <text evidence="4">Binds 1 FAD per subunit.</text>
</comment>
<feature type="domain" description="Pyridine nucleotide-disulphide oxidoreductase dimerisation" evidence="6">
    <location>
        <begin position="349"/>
        <end position="452"/>
    </location>
</feature>
<keyword evidence="9" id="KW-1185">Reference proteome</keyword>
<feature type="disulfide bond" description="Redox-active" evidence="5">
    <location>
        <begin position="45"/>
        <end position="50"/>
    </location>
</feature>
<dbReference type="Pfam" id="PF07992">
    <property type="entry name" value="Pyr_redox_2"/>
    <property type="match status" value="1"/>
</dbReference>
<dbReference type="Pfam" id="PF02852">
    <property type="entry name" value="Pyr_redox_dim"/>
    <property type="match status" value="1"/>
</dbReference>
<evidence type="ECO:0000256" key="3">
    <source>
        <dbReference type="ARBA" id="ARBA00022827"/>
    </source>
</evidence>
<dbReference type="PRINTS" id="PR00368">
    <property type="entry name" value="FADPNR"/>
</dbReference>
<feature type="binding site" evidence="4">
    <location>
        <begin position="189"/>
        <end position="196"/>
    </location>
    <ligand>
        <name>NAD(+)</name>
        <dbReference type="ChEBI" id="CHEBI:57540"/>
    </ligand>
</feature>
<dbReference type="InParanoid" id="F2USV9"/>
<dbReference type="PANTHER" id="PTHR43014:SF2">
    <property type="entry name" value="MERCURIC REDUCTASE"/>
    <property type="match status" value="1"/>
</dbReference>
<accession>F2USV9</accession>
<keyword evidence="3 4" id="KW-0274">FAD</keyword>
<evidence type="ECO:0000259" key="7">
    <source>
        <dbReference type="Pfam" id="PF07992"/>
    </source>
</evidence>
<dbReference type="RefSeq" id="XP_004987752.1">
    <property type="nucleotide sequence ID" value="XM_004987695.1"/>
</dbReference>
<dbReference type="Gene3D" id="3.30.390.30">
    <property type="match status" value="1"/>
</dbReference>
<evidence type="ECO:0008006" key="10">
    <source>
        <dbReference type="Google" id="ProtNLM"/>
    </source>
</evidence>
<dbReference type="SUPFAM" id="SSF51905">
    <property type="entry name" value="FAD/NAD(P)-binding domain"/>
    <property type="match status" value="1"/>
</dbReference>
<feature type="binding site" evidence="4">
    <location>
        <position position="54"/>
    </location>
    <ligand>
        <name>FAD</name>
        <dbReference type="ChEBI" id="CHEBI:57692"/>
    </ligand>
</feature>
<evidence type="ECO:0000256" key="2">
    <source>
        <dbReference type="ARBA" id="ARBA00022630"/>
    </source>
</evidence>
<dbReference type="Proteomes" id="UP000007799">
    <property type="component" value="Unassembled WGS sequence"/>
</dbReference>
<proteinExistence type="inferred from homology"/>
<name>F2USV9_SALR5</name>
<evidence type="ECO:0000313" key="8">
    <source>
        <dbReference type="EMBL" id="EGD81218.1"/>
    </source>
</evidence>
<feature type="binding site" evidence="4">
    <location>
        <position position="274"/>
    </location>
    <ligand>
        <name>NAD(+)</name>
        <dbReference type="ChEBI" id="CHEBI:57540"/>
    </ligand>
</feature>
<dbReference type="InterPro" id="IPR016156">
    <property type="entry name" value="FAD/NAD-linked_Rdtase_dimer_sf"/>
</dbReference>
<dbReference type="OMA" id="SHCLMAV"/>
<evidence type="ECO:0000313" key="9">
    <source>
        <dbReference type="Proteomes" id="UP000007799"/>
    </source>
</evidence>
<dbReference type="eggNOG" id="KOG1335">
    <property type="taxonomic scope" value="Eukaryota"/>
</dbReference>
<evidence type="ECO:0000259" key="6">
    <source>
        <dbReference type="Pfam" id="PF02852"/>
    </source>
</evidence>
<dbReference type="KEGG" id="sre:PTSG_11256"/>